<evidence type="ECO:0000313" key="2">
    <source>
        <dbReference type="EMBL" id="MCT8974279.1"/>
    </source>
</evidence>
<name>A0AAW5R571_9HYPH</name>
<protein>
    <submittedName>
        <fullName evidence="2">RidA family protein</fullName>
    </submittedName>
</protein>
<dbReference type="Proteomes" id="UP001320898">
    <property type="component" value="Unassembled WGS sequence"/>
</dbReference>
<dbReference type="Pfam" id="PF14588">
    <property type="entry name" value="YjgF_endoribonc"/>
    <property type="match status" value="1"/>
</dbReference>
<accession>A0AAW5R571</accession>
<dbReference type="SUPFAM" id="SSF55298">
    <property type="entry name" value="YjgF-like"/>
    <property type="match status" value="1"/>
</dbReference>
<gene>
    <name evidence="2" type="ORF">MUB46_20625</name>
</gene>
<evidence type="ECO:0000313" key="3">
    <source>
        <dbReference type="Proteomes" id="UP001320898"/>
    </source>
</evidence>
<dbReference type="PANTHER" id="PTHR43760:SF1">
    <property type="entry name" value="ENDORIBONUCLEASE L-PSP_CHORISMATE MUTASE-LIKE DOMAIN-CONTAINING PROTEIN"/>
    <property type="match status" value="1"/>
</dbReference>
<proteinExistence type="predicted"/>
<evidence type="ECO:0000259" key="1">
    <source>
        <dbReference type="Pfam" id="PF14588"/>
    </source>
</evidence>
<dbReference type="Gene3D" id="3.30.1330.40">
    <property type="entry name" value="RutC-like"/>
    <property type="match status" value="1"/>
</dbReference>
<dbReference type="AlphaFoldDB" id="A0AAW5R571"/>
<dbReference type="InterPro" id="IPR013813">
    <property type="entry name" value="Endoribo_LPSP/chorism_mut-like"/>
</dbReference>
<sequence length="157" mass="16594">MPAKMIETRLADLGLALPEAAAPSFNYVPVTVHRGVAYVSGQMPKVDGEVRVFGKVGAEVDLETAREQARICVLQGLACLKAALGDLDRIERVLKVNGYVASAPGFNGQPKVLDAASDLLVEVFAEAGMHARAAVGVAELPRNAAVEIEMIVAVRDE</sequence>
<organism evidence="2 3">
    <name type="scientific">Microbaculum marinisediminis</name>
    <dbReference type="NCBI Taxonomy" id="2931392"/>
    <lineage>
        <taxon>Bacteria</taxon>
        <taxon>Pseudomonadati</taxon>
        <taxon>Pseudomonadota</taxon>
        <taxon>Alphaproteobacteria</taxon>
        <taxon>Hyphomicrobiales</taxon>
        <taxon>Tepidamorphaceae</taxon>
        <taxon>Microbaculum</taxon>
    </lineage>
</organism>
<dbReference type="EMBL" id="JALIDZ010000011">
    <property type="protein sequence ID" value="MCT8974279.1"/>
    <property type="molecule type" value="Genomic_DNA"/>
</dbReference>
<dbReference type="InterPro" id="IPR035959">
    <property type="entry name" value="RutC-like_sf"/>
</dbReference>
<comment type="caution">
    <text evidence="2">The sequence shown here is derived from an EMBL/GenBank/DDBJ whole genome shotgun (WGS) entry which is preliminary data.</text>
</comment>
<reference evidence="2 3" key="1">
    <citation type="submission" date="2022-04" db="EMBL/GenBank/DDBJ databases">
        <authorList>
            <person name="Ye Y.-Q."/>
            <person name="Du Z.-J."/>
        </authorList>
    </citation>
    <scope>NUCLEOTIDE SEQUENCE [LARGE SCALE GENOMIC DNA]</scope>
    <source>
        <strain evidence="2 3">A6E488</strain>
    </source>
</reference>
<dbReference type="CDD" id="cd02199">
    <property type="entry name" value="YjgF_YER057c_UK114_like_1"/>
    <property type="match status" value="1"/>
</dbReference>
<dbReference type="PANTHER" id="PTHR43760">
    <property type="entry name" value="ENDORIBONUCLEASE-RELATED"/>
    <property type="match status" value="1"/>
</dbReference>
<feature type="domain" description="Endoribonuclease L-PSP/chorismate mutase-like" evidence="1">
    <location>
        <begin position="7"/>
        <end position="144"/>
    </location>
</feature>
<keyword evidence="3" id="KW-1185">Reference proteome</keyword>